<evidence type="ECO:0000313" key="1">
    <source>
        <dbReference type="EMBL" id="SAM04204.1"/>
    </source>
</evidence>
<dbReference type="Pfam" id="PF12585">
    <property type="entry name" value="DUF3759"/>
    <property type="match status" value="1"/>
</dbReference>
<name>A0A163JXN1_ABSGL</name>
<accession>A0A163JXN1</accession>
<dbReference type="InterPro" id="IPR022234">
    <property type="entry name" value="DUF3759"/>
</dbReference>
<proteinExistence type="predicted"/>
<evidence type="ECO:0008006" key="3">
    <source>
        <dbReference type="Google" id="ProtNLM"/>
    </source>
</evidence>
<dbReference type="OMA" id="KHHAKEQ"/>
<dbReference type="InParanoid" id="A0A163JXN1"/>
<protein>
    <recommendedName>
        <fullName evidence="3">CipC-like antibiotic response protein</fullName>
    </recommendedName>
</protein>
<reference evidence="1" key="1">
    <citation type="submission" date="2016-04" db="EMBL/GenBank/DDBJ databases">
        <authorList>
            <person name="Evans L.H."/>
            <person name="Alamgir A."/>
            <person name="Owens N."/>
            <person name="Weber N.D."/>
            <person name="Virtaneva K."/>
            <person name="Barbian K."/>
            <person name="Babar A."/>
            <person name="Rosenke K."/>
        </authorList>
    </citation>
    <scope>NUCLEOTIDE SEQUENCE [LARGE SCALE GENOMIC DNA]</scope>
    <source>
        <strain evidence="1">CBS 101.48</strain>
    </source>
</reference>
<organism evidence="1">
    <name type="scientific">Absidia glauca</name>
    <name type="common">Pin mould</name>
    <dbReference type="NCBI Taxonomy" id="4829"/>
    <lineage>
        <taxon>Eukaryota</taxon>
        <taxon>Fungi</taxon>
        <taxon>Fungi incertae sedis</taxon>
        <taxon>Mucoromycota</taxon>
        <taxon>Mucoromycotina</taxon>
        <taxon>Mucoromycetes</taxon>
        <taxon>Mucorales</taxon>
        <taxon>Cunninghamellaceae</taxon>
        <taxon>Absidia</taxon>
    </lineage>
</organism>
<dbReference type="PANTHER" id="PTHR37450">
    <property type="entry name" value="CIPC PROTEIN"/>
    <property type="match status" value="1"/>
</dbReference>
<dbReference type="AlphaFoldDB" id="A0A163JXN1"/>
<keyword evidence="2" id="KW-1185">Reference proteome</keyword>
<sequence>MSHHEETYNRNLLYDLSGLQAIDQVNEEEHKSEWTHELLAGAAGFEALHLLNKKKKAEGQEVDHALAKELLAGFAAASIDGFVESKGMNWIDKEKAKHHAKEEAEKLYSKETGFEF</sequence>
<gene>
    <name evidence="1" type="primary">ABSGL_10064.1 scaffold 11786</name>
</gene>
<dbReference type="OrthoDB" id="9895617at2759"/>
<evidence type="ECO:0000313" key="2">
    <source>
        <dbReference type="Proteomes" id="UP000078561"/>
    </source>
</evidence>
<dbReference type="EMBL" id="LT554351">
    <property type="protein sequence ID" value="SAM04204.1"/>
    <property type="molecule type" value="Genomic_DNA"/>
</dbReference>
<dbReference type="PANTHER" id="PTHR37450:SF1">
    <property type="entry name" value="CIPC PROTEIN"/>
    <property type="match status" value="1"/>
</dbReference>
<dbReference type="Proteomes" id="UP000078561">
    <property type="component" value="Unassembled WGS sequence"/>
</dbReference>
<dbReference type="STRING" id="4829.A0A163JXN1"/>